<evidence type="ECO:0000313" key="3">
    <source>
        <dbReference type="Proteomes" id="UP000194127"/>
    </source>
</evidence>
<name>A0A1X6MNF5_9APHY</name>
<dbReference type="Pfam" id="PF01636">
    <property type="entry name" value="APH"/>
    <property type="match status" value="1"/>
</dbReference>
<evidence type="ECO:0000313" key="2">
    <source>
        <dbReference type="EMBL" id="OSX57789.1"/>
    </source>
</evidence>
<evidence type="ECO:0000259" key="1">
    <source>
        <dbReference type="Pfam" id="PF01636"/>
    </source>
</evidence>
<dbReference type="InterPro" id="IPR011009">
    <property type="entry name" value="Kinase-like_dom_sf"/>
</dbReference>
<gene>
    <name evidence="2" type="ORF">POSPLADRAFT_1155676</name>
</gene>
<reference evidence="2 3" key="1">
    <citation type="submission" date="2017-04" db="EMBL/GenBank/DDBJ databases">
        <title>Genome Sequence of the Model Brown-Rot Fungus Postia placenta SB12.</title>
        <authorList>
            <consortium name="DOE Joint Genome Institute"/>
            <person name="Gaskell J."/>
            <person name="Kersten P."/>
            <person name="Larrondo L.F."/>
            <person name="Canessa P."/>
            <person name="Martinez D."/>
            <person name="Hibbett D."/>
            <person name="Schmoll M."/>
            <person name="Kubicek C.P."/>
            <person name="Martinez A.T."/>
            <person name="Yadav J."/>
            <person name="Master E."/>
            <person name="Magnuson J.K."/>
            <person name="James T."/>
            <person name="Yaver D."/>
            <person name="Berka R."/>
            <person name="Labutti K."/>
            <person name="Lipzen A."/>
            <person name="Aerts A."/>
            <person name="Barry K."/>
            <person name="Henrissat B."/>
            <person name="Blanchette R."/>
            <person name="Grigoriev I."/>
            <person name="Cullen D."/>
        </authorList>
    </citation>
    <scope>NUCLEOTIDE SEQUENCE [LARGE SCALE GENOMIC DNA]</scope>
    <source>
        <strain evidence="2 3">MAD-698-R-SB12</strain>
    </source>
</reference>
<dbReference type="STRING" id="670580.A0A1X6MNF5"/>
<protein>
    <recommendedName>
        <fullName evidence="1">Aminoglycoside phosphotransferase domain-containing protein</fullName>
    </recommendedName>
</protein>
<keyword evidence="3" id="KW-1185">Reference proteome</keyword>
<dbReference type="InterPro" id="IPR051678">
    <property type="entry name" value="AGP_Transferase"/>
</dbReference>
<proteinExistence type="predicted"/>
<dbReference type="AlphaFoldDB" id="A0A1X6MNF5"/>
<dbReference type="RefSeq" id="XP_024334583.1">
    <property type="nucleotide sequence ID" value="XM_024486968.1"/>
</dbReference>
<dbReference type="OrthoDB" id="4177236at2759"/>
<organism evidence="2 3">
    <name type="scientific">Postia placenta MAD-698-R-SB12</name>
    <dbReference type="NCBI Taxonomy" id="670580"/>
    <lineage>
        <taxon>Eukaryota</taxon>
        <taxon>Fungi</taxon>
        <taxon>Dikarya</taxon>
        <taxon>Basidiomycota</taxon>
        <taxon>Agaricomycotina</taxon>
        <taxon>Agaricomycetes</taxon>
        <taxon>Polyporales</taxon>
        <taxon>Adustoporiaceae</taxon>
        <taxon>Rhodonia</taxon>
    </lineage>
</organism>
<dbReference type="Gene3D" id="3.90.1200.10">
    <property type="match status" value="1"/>
</dbReference>
<sequence length="349" mass="39954">MSSATSQLKPWSEIEHLSNEALIELFEQSTSELHQYDDLGTTRVRLIASDTIIKFPSQSESEAIAVQLVEKHTSILVPAVRRFIPGCYEGENYLVMEYIPGRLLKDCWSELSLWRNLVITWTLRRYVRQLRTVPFWPYGQDSRPGPVGAEPQCCELAPGEIFTLQGAGPFATYAEFTAWWDHKLAVSQREERAPLSVPSFDDTMPLVLTHFDLARRNLILDDANRLWVIDWGCSGFYPKWFESLGMMFDWKDAGRCGHWLVRFVAGYYQKQREFIGHVSWALSTGMSPAAQMTSLHAIGGIQAEFYARHVDFDRFTLAPMLSAPRRLLNIFVSHLQDKLATIDPELSSR</sequence>
<dbReference type="PANTHER" id="PTHR21310">
    <property type="entry name" value="AMINOGLYCOSIDE PHOSPHOTRANSFERASE-RELATED-RELATED"/>
    <property type="match status" value="1"/>
</dbReference>
<dbReference type="PANTHER" id="PTHR21310:SF39">
    <property type="entry name" value="AMINOGLYCOSIDE PHOSPHOTRANSFERASE DOMAIN-CONTAINING PROTEIN"/>
    <property type="match status" value="1"/>
</dbReference>
<dbReference type="Proteomes" id="UP000194127">
    <property type="component" value="Unassembled WGS sequence"/>
</dbReference>
<accession>A0A1X6MNF5</accession>
<dbReference type="GeneID" id="36331917"/>
<dbReference type="SUPFAM" id="SSF56112">
    <property type="entry name" value="Protein kinase-like (PK-like)"/>
    <property type="match status" value="1"/>
</dbReference>
<feature type="domain" description="Aminoglycoside phosphotransferase" evidence="1">
    <location>
        <begin position="57"/>
        <end position="267"/>
    </location>
</feature>
<dbReference type="EMBL" id="KZ110607">
    <property type="protein sequence ID" value="OSX57789.1"/>
    <property type="molecule type" value="Genomic_DNA"/>
</dbReference>
<dbReference type="InterPro" id="IPR002575">
    <property type="entry name" value="Aminoglycoside_PTrfase"/>
</dbReference>